<dbReference type="AlphaFoldDB" id="A0A9Q0DIF0"/>
<dbReference type="EMBL" id="JANIIK010000115">
    <property type="protein sequence ID" value="KAJ3589230.1"/>
    <property type="molecule type" value="Genomic_DNA"/>
</dbReference>
<dbReference type="Proteomes" id="UP001148018">
    <property type="component" value="Unassembled WGS sequence"/>
</dbReference>
<evidence type="ECO:0000313" key="5">
    <source>
        <dbReference type="Proteomes" id="UP001148018"/>
    </source>
</evidence>
<feature type="transmembrane region" description="Helical" evidence="2">
    <location>
        <begin position="6"/>
        <end position="26"/>
    </location>
</feature>
<gene>
    <name evidence="3" type="ORF">NHX12_009461</name>
    <name evidence="4" type="ORF">NHX12_010076</name>
</gene>
<feature type="compositionally biased region" description="Low complexity" evidence="1">
    <location>
        <begin position="53"/>
        <end position="68"/>
    </location>
</feature>
<protein>
    <submittedName>
        <fullName evidence="4">Uncharacterized protein</fullName>
    </submittedName>
</protein>
<dbReference type="EMBL" id="JANIIK010000115">
    <property type="protein sequence ID" value="KAJ3588607.1"/>
    <property type="molecule type" value="Genomic_DNA"/>
</dbReference>
<reference evidence="4" key="1">
    <citation type="submission" date="2022-07" db="EMBL/GenBank/DDBJ databases">
        <title>Chromosome-level genome of Muraenolepis orangiensis.</title>
        <authorList>
            <person name="Kim J."/>
        </authorList>
    </citation>
    <scope>NUCLEOTIDE SEQUENCE</scope>
    <source>
        <strain evidence="4">KU_S4_2022</strain>
        <tissue evidence="4">Muscle</tissue>
    </source>
</reference>
<evidence type="ECO:0000256" key="2">
    <source>
        <dbReference type="SAM" id="Phobius"/>
    </source>
</evidence>
<proteinExistence type="predicted"/>
<evidence type="ECO:0000313" key="4">
    <source>
        <dbReference type="EMBL" id="KAJ3589230.1"/>
    </source>
</evidence>
<evidence type="ECO:0000313" key="3">
    <source>
        <dbReference type="EMBL" id="KAJ3588607.1"/>
    </source>
</evidence>
<sequence length="160" mass="17237">MSIAHSLWWCVPGVFLVCSWCVPVPLKHLDRAAPAFSLEAQPLSGEIYGVAYSSPPAGRSARSPYSRSTPPPLNPVWLHPLHPPPPPPPPSTPLRPPPPPPPPSTPLHPPPPPSTPSTASTPLHRLHPPPDVTYGVPERTIGTTVSRDTGLWEENIEMTD</sequence>
<feature type="compositionally biased region" description="Pro residues" evidence="1">
    <location>
        <begin position="81"/>
        <end position="115"/>
    </location>
</feature>
<keyword evidence="5" id="KW-1185">Reference proteome</keyword>
<keyword evidence="2" id="KW-0472">Membrane</keyword>
<evidence type="ECO:0000256" key="1">
    <source>
        <dbReference type="SAM" id="MobiDB-lite"/>
    </source>
</evidence>
<name>A0A9Q0DIF0_9TELE</name>
<organism evidence="4 5">
    <name type="scientific">Muraenolepis orangiensis</name>
    <name type="common">Patagonian moray cod</name>
    <dbReference type="NCBI Taxonomy" id="630683"/>
    <lineage>
        <taxon>Eukaryota</taxon>
        <taxon>Metazoa</taxon>
        <taxon>Chordata</taxon>
        <taxon>Craniata</taxon>
        <taxon>Vertebrata</taxon>
        <taxon>Euteleostomi</taxon>
        <taxon>Actinopterygii</taxon>
        <taxon>Neopterygii</taxon>
        <taxon>Teleostei</taxon>
        <taxon>Neoteleostei</taxon>
        <taxon>Acanthomorphata</taxon>
        <taxon>Zeiogadaria</taxon>
        <taxon>Gadariae</taxon>
        <taxon>Gadiformes</taxon>
        <taxon>Muraenolepidoidei</taxon>
        <taxon>Muraenolepididae</taxon>
        <taxon>Muraenolepis</taxon>
    </lineage>
</organism>
<keyword evidence="2" id="KW-1133">Transmembrane helix</keyword>
<feature type="region of interest" description="Disordered" evidence="1">
    <location>
        <begin position="53"/>
        <end position="160"/>
    </location>
</feature>
<accession>A0A9Q0DIF0</accession>
<keyword evidence="2" id="KW-0812">Transmembrane</keyword>
<comment type="caution">
    <text evidence="4">The sequence shown here is derived from an EMBL/GenBank/DDBJ whole genome shotgun (WGS) entry which is preliminary data.</text>
</comment>